<keyword evidence="6 11" id="KW-0288">FMN</keyword>
<evidence type="ECO:0000313" key="12">
    <source>
        <dbReference type="EMBL" id="KXB35520.1"/>
    </source>
</evidence>
<dbReference type="PANTHER" id="PTHR21085:SF0">
    <property type="entry name" value="CHORISMATE SYNTHASE"/>
    <property type="match status" value="1"/>
</dbReference>
<reference evidence="13" key="1">
    <citation type="submission" date="2016-01" db="EMBL/GenBank/DDBJ databases">
        <authorList>
            <person name="Mitreva M."/>
            <person name="Pepin K.H."/>
            <person name="Mihindukulasuriya K.A."/>
            <person name="Fulton R."/>
            <person name="Fronick C."/>
            <person name="O'Laughlin M."/>
            <person name="Miner T."/>
            <person name="Herter B."/>
            <person name="Rosa B.A."/>
            <person name="Cordes M."/>
            <person name="Tomlinson C."/>
            <person name="Wollam A."/>
            <person name="Palsikar V.B."/>
            <person name="Mardis E.R."/>
            <person name="Wilson R.K."/>
        </authorList>
    </citation>
    <scope>NUCLEOTIDE SEQUENCE [LARGE SCALE GENOMIC DNA]</scope>
    <source>
        <strain evidence="13">DNF00019</strain>
    </source>
</reference>
<dbReference type="PANTHER" id="PTHR21085">
    <property type="entry name" value="CHORISMATE SYNTHASE"/>
    <property type="match status" value="1"/>
</dbReference>
<evidence type="ECO:0000256" key="10">
    <source>
        <dbReference type="ARBA" id="ARBA00023239"/>
    </source>
</evidence>
<dbReference type="Proteomes" id="UP000070675">
    <property type="component" value="Unassembled WGS sequence"/>
</dbReference>
<dbReference type="UniPathway" id="UPA00053">
    <property type="reaction ID" value="UER00090"/>
</dbReference>
<keyword evidence="13" id="KW-1185">Reference proteome</keyword>
<comment type="subunit">
    <text evidence="11">Homotetramer.</text>
</comment>
<evidence type="ECO:0000256" key="11">
    <source>
        <dbReference type="HAMAP-Rule" id="MF_00300"/>
    </source>
</evidence>
<evidence type="ECO:0000256" key="7">
    <source>
        <dbReference type="ARBA" id="ARBA00022827"/>
    </source>
</evidence>
<comment type="cofactor">
    <cofactor evidence="11">
        <name>FMNH2</name>
        <dbReference type="ChEBI" id="CHEBI:57618"/>
    </cofactor>
    <text evidence="11">Reduced FMN (FMNH(2)).</text>
</comment>
<dbReference type="InterPro" id="IPR035904">
    <property type="entry name" value="Chorismate_synth_AroC_sf"/>
</dbReference>
<keyword evidence="8 11" id="KW-0521">NADP</keyword>
<evidence type="ECO:0000256" key="3">
    <source>
        <dbReference type="ARBA" id="ARBA00013036"/>
    </source>
</evidence>
<proteinExistence type="inferred from homology"/>
<comment type="caution">
    <text evidence="11">Lacks conserved residue(s) required for the propagation of feature annotation.</text>
</comment>
<evidence type="ECO:0000256" key="1">
    <source>
        <dbReference type="ARBA" id="ARBA00005044"/>
    </source>
</evidence>
<dbReference type="InterPro" id="IPR000453">
    <property type="entry name" value="Chorismate_synth"/>
</dbReference>
<dbReference type="GO" id="GO:0009423">
    <property type="term" value="P:chorismate biosynthetic process"/>
    <property type="evidence" value="ECO:0007669"/>
    <property type="project" value="UniProtKB-UniRule"/>
</dbReference>
<sequence>MASNFGSTIRVALFGQSHSAAVGVVVEGLPVGFSVDQARLDAFMQRRAPGHSAWATPRKEADKLRIVSGLNPAGQTCGAPLCGLIENTNTRSQDYETLKRIPRPGHADFTAQMKWHGYQDVAGGGHFSGRLTAGLCIAGGIALQLLDERYGIHVAAHIQEIMGIADTPFEAYNTSAEKTELLTQQMELLAQLPATQLPVLNKDADQAMRQAIAQVKEEQDSVGGIIECVTTGIPAGIGGPLFDGIESALARAVFGIGAVKGIEFGRGFAAARMHGSEHNDAYTIHDGKPCCVSNNAGGNLGGITTGAPLLFRIAVKPTSSIARPQHSVDMSCNELANLEIVGRHDPCIVPRAVPVLEATTALVVLDQLLSFPVA</sequence>
<feature type="binding site" evidence="11">
    <location>
        <position position="47"/>
    </location>
    <ligand>
        <name>NADP(+)</name>
        <dbReference type="ChEBI" id="CHEBI:58349"/>
    </ligand>
</feature>
<comment type="pathway">
    <text evidence="1 11">Metabolic intermediate biosynthesis; chorismate biosynthesis; chorismate from D-erythrose 4-phosphate and phosphoenolpyruvate: step 7/7.</text>
</comment>
<dbReference type="OrthoDB" id="9771806at2"/>
<comment type="caution">
    <text evidence="12">The sequence shown here is derived from an EMBL/GenBank/DDBJ whole genome shotgun (WGS) entry which is preliminary data.</text>
</comment>
<dbReference type="RefSeq" id="WP_066304508.1">
    <property type="nucleotide sequence ID" value="NZ_KQ959484.1"/>
</dbReference>
<keyword evidence="10 11" id="KW-0456">Lyase</keyword>
<dbReference type="STRING" id="1393034.HMPREF3192_00171"/>
<organism evidence="12 13">
    <name type="scientific">Atopobium deltae</name>
    <dbReference type="NCBI Taxonomy" id="1393034"/>
    <lineage>
        <taxon>Bacteria</taxon>
        <taxon>Bacillati</taxon>
        <taxon>Actinomycetota</taxon>
        <taxon>Coriobacteriia</taxon>
        <taxon>Coriobacteriales</taxon>
        <taxon>Atopobiaceae</taxon>
        <taxon>Atopobium</taxon>
    </lineage>
</organism>
<accession>A0A133XX45</accession>
<feature type="binding site" evidence="11">
    <location>
        <begin position="316"/>
        <end position="320"/>
    </location>
    <ligand>
        <name>FMN</name>
        <dbReference type="ChEBI" id="CHEBI:58210"/>
    </ligand>
</feature>
<keyword evidence="7 11" id="KW-0274">FAD</keyword>
<dbReference type="GO" id="GO:0004107">
    <property type="term" value="F:chorismate synthase activity"/>
    <property type="evidence" value="ECO:0007669"/>
    <property type="project" value="UniProtKB-UniRule"/>
</dbReference>
<dbReference type="GO" id="GO:0005829">
    <property type="term" value="C:cytosol"/>
    <property type="evidence" value="ECO:0007669"/>
    <property type="project" value="TreeGrafter"/>
</dbReference>
<dbReference type="PATRIC" id="fig|1393034.3.peg.164"/>
<feature type="binding site" evidence="11">
    <location>
        <position position="343"/>
    </location>
    <ligand>
        <name>FMN</name>
        <dbReference type="ChEBI" id="CHEBI:58210"/>
    </ligand>
</feature>
<feature type="binding site" evidence="11">
    <location>
        <position position="301"/>
    </location>
    <ligand>
        <name>FMN</name>
        <dbReference type="ChEBI" id="CHEBI:58210"/>
    </ligand>
</feature>
<dbReference type="EC" id="4.2.3.5" evidence="3 11"/>
<dbReference type="PIRSF" id="PIRSF001456">
    <property type="entry name" value="Chorismate_synth"/>
    <property type="match status" value="1"/>
</dbReference>
<evidence type="ECO:0000256" key="6">
    <source>
        <dbReference type="ARBA" id="ARBA00022643"/>
    </source>
</evidence>
<dbReference type="GO" id="GO:0010181">
    <property type="term" value="F:FMN binding"/>
    <property type="evidence" value="ECO:0007669"/>
    <property type="project" value="TreeGrafter"/>
</dbReference>
<dbReference type="SUPFAM" id="SSF103263">
    <property type="entry name" value="Chorismate synthase, AroC"/>
    <property type="match status" value="1"/>
</dbReference>
<comment type="catalytic activity">
    <reaction evidence="11">
        <text>5-O-(1-carboxyvinyl)-3-phosphoshikimate = chorismate + phosphate</text>
        <dbReference type="Rhea" id="RHEA:21020"/>
        <dbReference type="ChEBI" id="CHEBI:29748"/>
        <dbReference type="ChEBI" id="CHEBI:43474"/>
        <dbReference type="ChEBI" id="CHEBI:57701"/>
        <dbReference type="EC" id="4.2.3.5"/>
    </reaction>
</comment>
<dbReference type="EMBL" id="LSCR01000002">
    <property type="protein sequence ID" value="KXB35520.1"/>
    <property type="molecule type" value="Genomic_DNA"/>
</dbReference>
<dbReference type="GO" id="GO:0008652">
    <property type="term" value="P:amino acid biosynthetic process"/>
    <property type="evidence" value="ECO:0007669"/>
    <property type="project" value="UniProtKB-KW"/>
</dbReference>
<evidence type="ECO:0000256" key="9">
    <source>
        <dbReference type="ARBA" id="ARBA00023141"/>
    </source>
</evidence>
<dbReference type="Pfam" id="PF01264">
    <property type="entry name" value="Chorismate_synt"/>
    <property type="match status" value="1"/>
</dbReference>
<dbReference type="NCBIfam" id="TIGR00033">
    <property type="entry name" value="aroC"/>
    <property type="match status" value="1"/>
</dbReference>
<gene>
    <name evidence="11" type="primary">aroC</name>
    <name evidence="12" type="ORF">HMPREF3192_00171</name>
</gene>
<dbReference type="HAMAP" id="MF_00300">
    <property type="entry name" value="Chorismate_synth"/>
    <property type="match status" value="1"/>
</dbReference>
<name>A0A133XX45_9ACTN</name>
<evidence type="ECO:0000313" key="13">
    <source>
        <dbReference type="Proteomes" id="UP000070675"/>
    </source>
</evidence>
<comment type="similarity">
    <text evidence="2 11">Belongs to the chorismate synthase family.</text>
</comment>
<dbReference type="Gene3D" id="3.60.150.10">
    <property type="entry name" value="Chorismate synthase AroC"/>
    <property type="match status" value="1"/>
</dbReference>
<keyword evidence="9 11" id="KW-0057">Aromatic amino acid biosynthesis</keyword>
<comment type="function">
    <text evidence="11">Catalyzes the anti-1,4-elimination of the C-3 phosphate and the C-6 proR hydrogen from 5-enolpyruvylshikimate-3-phosphate (EPSP) to yield chorismate, which is the branch point compound that serves as the starting substrate for the three terminal pathways of aromatic amino acid biosynthesis. This reaction introduces a second double bond into the aromatic ring system.</text>
</comment>
<evidence type="ECO:0000256" key="4">
    <source>
        <dbReference type="ARBA" id="ARBA00022605"/>
    </source>
</evidence>
<evidence type="ECO:0000256" key="5">
    <source>
        <dbReference type="ARBA" id="ARBA00022630"/>
    </source>
</evidence>
<feature type="binding site" evidence="11">
    <location>
        <begin position="126"/>
        <end position="128"/>
    </location>
    <ligand>
        <name>FMN</name>
        <dbReference type="ChEBI" id="CHEBI:58210"/>
    </ligand>
</feature>
<dbReference type="CDD" id="cd07304">
    <property type="entry name" value="Chorismate_synthase"/>
    <property type="match status" value="1"/>
</dbReference>
<dbReference type="NCBIfam" id="NF003793">
    <property type="entry name" value="PRK05382.1"/>
    <property type="match status" value="1"/>
</dbReference>
<dbReference type="AlphaFoldDB" id="A0A133XX45"/>
<evidence type="ECO:0000256" key="8">
    <source>
        <dbReference type="ARBA" id="ARBA00022857"/>
    </source>
</evidence>
<keyword evidence="5 11" id="KW-0285">Flavoprotein</keyword>
<keyword evidence="4 11" id="KW-0028">Amino-acid biosynthesis</keyword>
<dbReference type="GO" id="GO:0009073">
    <property type="term" value="P:aromatic amino acid family biosynthetic process"/>
    <property type="evidence" value="ECO:0007669"/>
    <property type="project" value="UniProtKB-KW"/>
</dbReference>
<evidence type="ECO:0000256" key="2">
    <source>
        <dbReference type="ARBA" id="ARBA00008014"/>
    </source>
</evidence>
<protein>
    <recommendedName>
        <fullName evidence="3 11">Chorismate synthase</fullName>
        <shortName evidence="11">CS</shortName>
        <ecNumber evidence="3 11">4.2.3.5</ecNumber>
    </recommendedName>
    <alternativeName>
        <fullName evidence="11">5-enolpyruvylshikimate-3-phosphate phospholyase</fullName>
    </alternativeName>
</protein>